<dbReference type="AlphaFoldDB" id="A0A812U9I7"/>
<dbReference type="EMBL" id="CAJNDS010002669">
    <property type="protein sequence ID" value="CAE7561288.1"/>
    <property type="molecule type" value="Genomic_DNA"/>
</dbReference>
<dbReference type="InterPro" id="IPR027413">
    <property type="entry name" value="GROEL-like_equatorial_sf"/>
</dbReference>
<name>A0A812U9I7_9DINO</name>
<comment type="caution">
    <text evidence="1">The sequence shown here is derived from an EMBL/GenBank/DDBJ whole genome shotgun (WGS) entry which is preliminary data.</text>
</comment>
<dbReference type="SUPFAM" id="SSF48592">
    <property type="entry name" value="GroEL equatorial domain-like"/>
    <property type="match status" value="1"/>
</dbReference>
<accession>A0A812U9I7</accession>
<dbReference type="Gene3D" id="1.10.560.10">
    <property type="entry name" value="GroEL-like equatorial domain"/>
    <property type="match status" value="2"/>
</dbReference>
<dbReference type="PANTHER" id="PTHR14667:SF2">
    <property type="entry name" value="BARDET-BIEDL SYNDROME 10 PROTEIN"/>
    <property type="match status" value="1"/>
</dbReference>
<organism evidence="1 2">
    <name type="scientific">Symbiodinium natans</name>
    <dbReference type="NCBI Taxonomy" id="878477"/>
    <lineage>
        <taxon>Eukaryota</taxon>
        <taxon>Sar</taxon>
        <taxon>Alveolata</taxon>
        <taxon>Dinophyceae</taxon>
        <taxon>Suessiales</taxon>
        <taxon>Symbiodiniaceae</taxon>
        <taxon>Symbiodinium</taxon>
    </lineage>
</organism>
<keyword evidence="2" id="KW-1185">Reference proteome</keyword>
<proteinExistence type="predicted"/>
<dbReference type="Gene3D" id="3.50.7.10">
    <property type="entry name" value="GroEL"/>
    <property type="match status" value="1"/>
</dbReference>
<dbReference type="InterPro" id="IPR042619">
    <property type="entry name" value="BBS10"/>
</dbReference>
<dbReference type="OrthoDB" id="428259at2759"/>
<dbReference type="InterPro" id="IPR027409">
    <property type="entry name" value="GroEL-like_apical_dom_sf"/>
</dbReference>
<dbReference type="GO" id="GO:0051131">
    <property type="term" value="P:chaperone-mediated protein complex assembly"/>
    <property type="evidence" value="ECO:0007669"/>
    <property type="project" value="InterPro"/>
</dbReference>
<protein>
    <submittedName>
        <fullName evidence="1">Uncharacterized protein</fullName>
    </submittedName>
</protein>
<dbReference type="PANTHER" id="PTHR14667">
    <property type="entry name" value="BARDET-BIEDL SYNDROME 10 PROTEIN"/>
    <property type="match status" value="1"/>
</dbReference>
<dbReference type="SUPFAM" id="SSF52029">
    <property type="entry name" value="GroEL apical domain-like"/>
    <property type="match status" value="1"/>
</dbReference>
<sequence>MIKLGQRRYGPCGKDQLVVTERQKLVTNSAARILELARPGSPIAKVVLGHICKFAQDMGDGTGTLALLLHGALRLCSSWLREGKARRQDLQRCVAYIEAVVLREDAVELLGDLRCPAGNSTEKLFFDLARTFFGSNFPPEVCGILSKACWRWLCDNCPPQPDSNKAQARQPKQFASAALTLRSGGLVKVPSASPSMQEAAGSACSATVERAVALSGVLASTMPRACQGRVVILDDDIAPLPVRVVMPAVALDRLGQRLLLATEQLWQAGVRLVLCAAHVHEEWTGSLSQRGIAVLHMVDEEELAALEAQCGSTRRIRLGSADGASLKTAAFDVESFRPLQKSSEVAGSRAYWLLTLSRENHPASCLLLQASSSSLAIEHRLSILRLLLVVLPGFQEPSDIIAGGLAFEVGLLRLARRRAQSHGPGSRPSNLAAEVFGLEDPAKVAHLERLSWLLLEASLLEVVEAFIGNLLGCRGATGTLGRSSGRTARLLASAEASELSSLVPGMLPILGRSDLYGFVVAPGIGDCQDSTPRPVETGHLKLQQLRAMCSLVRQLCRLDPTCLERGHRNGSR</sequence>
<gene>
    <name evidence="1" type="ORF">SNAT2548_LOCUS31664</name>
</gene>
<evidence type="ECO:0000313" key="2">
    <source>
        <dbReference type="Proteomes" id="UP000604046"/>
    </source>
</evidence>
<dbReference type="Gene3D" id="3.30.260.10">
    <property type="entry name" value="TCP-1-like chaperonin intermediate domain"/>
    <property type="match status" value="1"/>
</dbReference>
<dbReference type="InterPro" id="IPR027410">
    <property type="entry name" value="TCP-1-like_intermed_sf"/>
</dbReference>
<reference evidence="1" key="1">
    <citation type="submission" date="2021-02" db="EMBL/GenBank/DDBJ databases">
        <authorList>
            <person name="Dougan E. K."/>
            <person name="Rhodes N."/>
            <person name="Thang M."/>
            <person name="Chan C."/>
        </authorList>
    </citation>
    <scope>NUCLEOTIDE SEQUENCE</scope>
</reference>
<dbReference type="Proteomes" id="UP000604046">
    <property type="component" value="Unassembled WGS sequence"/>
</dbReference>
<evidence type="ECO:0000313" key="1">
    <source>
        <dbReference type="EMBL" id="CAE7561288.1"/>
    </source>
</evidence>